<evidence type="ECO:0000256" key="2">
    <source>
        <dbReference type="ARBA" id="ARBA00022603"/>
    </source>
</evidence>
<keyword evidence="5" id="KW-0812">Transmembrane</keyword>
<feature type="transmembrane region" description="Helical" evidence="5">
    <location>
        <begin position="120"/>
        <end position="138"/>
    </location>
</feature>
<feature type="transmembrane region" description="Helical" evidence="5">
    <location>
        <begin position="94"/>
        <end position="113"/>
    </location>
</feature>
<dbReference type="AlphaFoldDB" id="A0AAX6MWH7"/>
<dbReference type="FunFam" id="3.40.50.150:FF:000288">
    <property type="entry name" value="Spermine/spermidine synthase, putative"/>
    <property type="match status" value="1"/>
</dbReference>
<organism evidence="6 7">
    <name type="scientific">Daldinia eschscholtzii</name>
    <dbReference type="NCBI Taxonomy" id="292717"/>
    <lineage>
        <taxon>Eukaryota</taxon>
        <taxon>Fungi</taxon>
        <taxon>Dikarya</taxon>
        <taxon>Ascomycota</taxon>
        <taxon>Pezizomycotina</taxon>
        <taxon>Sordariomycetes</taxon>
        <taxon>Xylariomycetidae</taxon>
        <taxon>Xylariales</taxon>
        <taxon>Hypoxylaceae</taxon>
        <taxon>Daldinia</taxon>
    </lineage>
</organism>
<sequence>MPPRKQTPKKGPTQTGDGGLKKPAETKEEFEQELKLLAGQAKDESWLKWAIGQGIVYVKAAALIILMAVYSNVSLLTLSPVYGQIAATRLHERVVWAGLFVGWGANIVLRRVLPVRTITLLPLVAAYIPMQQFFLFQASETFGANFGPAITEALTLLPLVVFSTACIADVLENADLSKLPKSVAGSVPGLTSYAFFKFVEKETLQQLFTQIGQSLPQTRVGLELVLAATYSIMARSKHLVWAIPAILHAGFYNTHLMTPMATNSLNATLQASGWSLVDRWESNTGYISVLNNHNDGYRTMRCDHSLLGGEWTKFGRKIVAEPIYSVFTQLEAVRLIQNPKKVPDNEAKALNIGLGIGTTPSALIAHGIDTTIVEIDPVVYDFAKKYFGLPLNHTAVIQDAISWSQSNRDTLHEYYDYIVHDVFTGGAEPIPLFTHEFLSGLRHMLKPNGVIAINYAGDFTLPPLGIVMNTIREVFPNCRIFRESEAPSAETLEETGRDFDNVIVFCAKSGDKVIFRKPTEADYLGSLARRAYLLPKHEVNETAFLAASADAGILRVNETEKLEKWHDQSALGHWAVMRTVIPSYIWESW</sequence>
<feature type="transmembrane region" description="Helical" evidence="5">
    <location>
        <begin position="56"/>
        <end position="82"/>
    </location>
</feature>
<dbReference type="GO" id="GO:0032259">
    <property type="term" value="P:methylation"/>
    <property type="evidence" value="ECO:0007669"/>
    <property type="project" value="UniProtKB-KW"/>
</dbReference>
<keyword evidence="3" id="KW-0808">Transferase</keyword>
<evidence type="ECO:0000313" key="6">
    <source>
        <dbReference type="EMBL" id="KAK6956876.1"/>
    </source>
</evidence>
<feature type="region of interest" description="Disordered" evidence="4">
    <location>
        <begin position="1"/>
        <end position="27"/>
    </location>
</feature>
<name>A0AAX6MWH7_9PEZI</name>
<keyword evidence="5" id="KW-0472">Membrane</keyword>
<accession>A0AAX6MWH7</accession>
<keyword evidence="7" id="KW-1185">Reference proteome</keyword>
<keyword evidence="5" id="KW-1133">Transmembrane helix</keyword>
<dbReference type="EMBL" id="JBANMG010000002">
    <property type="protein sequence ID" value="KAK6956876.1"/>
    <property type="molecule type" value="Genomic_DNA"/>
</dbReference>
<gene>
    <name evidence="6" type="ORF">Daesc_002158</name>
</gene>
<evidence type="ECO:0000256" key="3">
    <source>
        <dbReference type="ARBA" id="ARBA00022679"/>
    </source>
</evidence>
<dbReference type="Gene3D" id="3.40.50.150">
    <property type="entry name" value="Vaccinia Virus protein VP39"/>
    <property type="match status" value="1"/>
</dbReference>
<dbReference type="Pfam" id="PF01564">
    <property type="entry name" value="Spermine_synth"/>
    <property type="match status" value="1"/>
</dbReference>
<evidence type="ECO:0000256" key="5">
    <source>
        <dbReference type="SAM" id="Phobius"/>
    </source>
</evidence>
<evidence type="ECO:0008006" key="8">
    <source>
        <dbReference type="Google" id="ProtNLM"/>
    </source>
</evidence>
<evidence type="ECO:0000313" key="7">
    <source>
        <dbReference type="Proteomes" id="UP001369815"/>
    </source>
</evidence>
<dbReference type="PANTHER" id="PTHR12176">
    <property type="entry name" value="SAM-DEPENDENT METHYLTRANSFERASE SUPERFAMILY PROTEIN"/>
    <property type="match status" value="1"/>
</dbReference>
<proteinExistence type="inferred from homology"/>
<keyword evidence="2" id="KW-0489">Methyltransferase</keyword>
<dbReference type="GO" id="GO:0008168">
    <property type="term" value="F:methyltransferase activity"/>
    <property type="evidence" value="ECO:0007669"/>
    <property type="project" value="UniProtKB-KW"/>
</dbReference>
<dbReference type="InterPro" id="IPR029063">
    <property type="entry name" value="SAM-dependent_MTases_sf"/>
</dbReference>
<comment type="caution">
    <text evidence="6">The sequence shown here is derived from an EMBL/GenBank/DDBJ whole genome shotgun (WGS) entry which is preliminary data.</text>
</comment>
<feature type="transmembrane region" description="Helical" evidence="5">
    <location>
        <begin position="150"/>
        <end position="171"/>
    </location>
</feature>
<dbReference type="InterPro" id="IPR051419">
    <property type="entry name" value="Lys/N-term_MeTrsfase_sf"/>
</dbReference>
<reference evidence="6 7" key="1">
    <citation type="journal article" date="2024" name="Front Chem Biol">
        <title>Unveiling the potential of Daldinia eschscholtzii MFLUCC 19-0629 through bioactivity and bioinformatics studies for enhanced sustainable agriculture production.</title>
        <authorList>
            <person name="Brooks S."/>
            <person name="Weaver J.A."/>
            <person name="Klomchit A."/>
            <person name="Alharthi S.A."/>
            <person name="Onlamun T."/>
            <person name="Nurani R."/>
            <person name="Vong T.K."/>
            <person name="Alberti F."/>
            <person name="Greco C."/>
        </authorList>
    </citation>
    <scope>NUCLEOTIDE SEQUENCE [LARGE SCALE GENOMIC DNA]</scope>
    <source>
        <strain evidence="6">MFLUCC 19-0629</strain>
    </source>
</reference>
<comment type="similarity">
    <text evidence="1">Belongs to the methyltransferase superfamily.</text>
</comment>
<dbReference type="PANTHER" id="PTHR12176:SF59">
    <property type="entry name" value="METHYLTRANSFERASE DOMAIN-CONTAINING PROTEIN-RELATED"/>
    <property type="match status" value="1"/>
</dbReference>
<dbReference type="CDD" id="cd02440">
    <property type="entry name" value="AdoMet_MTases"/>
    <property type="match status" value="1"/>
</dbReference>
<dbReference type="SUPFAM" id="SSF53335">
    <property type="entry name" value="S-adenosyl-L-methionine-dependent methyltransferases"/>
    <property type="match status" value="1"/>
</dbReference>
<protein>
    <recommendedName>
        <fullName evidence="8">Spermine/spermidine synthase</fullName>
    </recommendedName>
</protein>
<evidence type="ECO:0000256" key="4">
    <source>
        <dbReference type="SAM" id="MobiDB-lite"/>
    </source>
</evidence>
<evidence type="ECO:0000256" key="1">
    <source>
        <dbReference type="ARBA" id="ARBA00008361"/>
    </source>
</evidence>
<dbReference type="Proteomes" id="UP001369815">
    <property type="component" value="Unassembled WGS sequence"/>
</dbReference>
<dbReference type="NCBIfam" id="NF037959">
    <property type="entry name" value="MFS_SpdSyn"/>
    <property type="match status" value="1"/>
</dbReference>